<comment type="caution">
    <text evidence="2">The sequence shown here is derived from an EMBL/GenBank/DDBJ whole genome shotgun (WGS) entry which is preliminary data.</text>
</comment>
<name>A0ABP8GYT4_9SPHI</name>
<dbReference type="Gene3D" id="1.10.260.40">
    <property type="entry name" value="lambda repressor-like DNA-binding domains"/>
    <property type="match status" value="1"/>
</dbReference>
<sequence>MAPTGENIRIQRQIRNYSQAGMAYELGISQAAYSKMERDETEITIRRVFEVAEILEISPFLLMPKPKSGSAINLDSIIRILRKLKKYVWTKFLETTSQDPILAIKVTDRNSSSGKLQA</sequence>
<keyword evidence="3" id="KW-1185">Reference proteome</keyword>
<dbReference type="EMBL" id="BAABFT010000011">
    <property type="protein sequence ID" value="GAA4331499.1"/>
    <property type="molecule type" value="Genomic_DNA"/>
</dbReference>
<evidence type="ECO:0000313" key="3">
    <source>
        <dbReference type="Proteomes" id="UP001500582"/>
    </source>
</evidence>
<gene>
    <name evidence="2" type="ORF">GCM10023149_37340</name>
</gene>
<dbReference type="SUPFAM" id="SSF47413">
    <property type="entry name" value="lambda repressor-like DNA-binding domains"/>
    <property type="match status" value="1"/>
</dbReference>
<protein>
    <recommendedName>
        <fullName evidence="1">HTH cro/C1-type domain-containing protein</fullName>
    </recommendedName>
</protein>
<dbReference type="RefSeq" id="WP_345212679.1">
    <property type="nucleotide sequence ID" value="NZ_BAABFT010000011.1"/>
</dbReference>
<dbReference type="Proteomes" id="UP001500582">
    <property type="component" value="Unassembled WGS sequence"/>
</dbReference>
<organism evidence="2 3">
    <name type="scientific">Mucilaginibacter gynuensis</name>
    <dbReference type="NCBI Taxonomy" id="1302236"/>
    <lineage>
        <taxon>Bacteria</taxon>
        <taxon>Pseudomonadati</taxon>
        <taxon>Bacteroidota</taxon>
        <taxon>Sphingobacteriia</taxon>
        <taxon>Sphingobacteriales</taxon>
        <taxon>Sphingobacteriaceae</taxon>
        <taxon>Mucilaginibacter</taxon>
    </lineage>
</organism>
<proteinExistence type="predicted"/>
<dbReference type="SMART" id="SM00530">
    <property type="entry name" value="HTH_XRE"/>
    <property type="match status" value="1"/>
</dbReference>
<dbReference type="InterPro" id="IPR010982">
    <property type="entry name" value="Lambda_DNA-bd_dom_sf"/>
</dbReference>
<evidence type="ECO:0000259" key="1">
    <source>
        <dbReference type="PROSITE" id="PS50943"/>
    </source>
</evidence>
<dbReference type="Pfam" id="PF01381">
    <property type="entry name" value="HTH_3"/>
    <property type="match status" value="1"/>
</dbReference>
<evidence type="ECO:0000313" key="2">
    <source>
        <dbReference type="EMBL" id="GAA4331499.1"/>
    </source>
</evidence>
<dbReference type="PROSITE" id="PS50943">
    <property type="entry name" value="HTH_CROC1"/>
    <property type="match status" value="1"/>
</dbReference>
<dbReference type="InterPro" id="IPR001387">
    <property type="entry name" value="Cro/C1-type_HTH"/>
</dbReference>
<reference evidence="3" key="1">
    <citation type="journal article" date="2019" name="Int. J. Syst. Evol. Microbiol.">
        <title>The Global Catalogue of Microorganisms (GCM) 10K type strain sequencing project: providing services to taxonomists for standard genome sequencing and annotation.</title>
        <authorList>
            <consortium name="The Broad Institute Genomics Platform"/>
            <consortium name="The Broad Institute Genome Sequencing Center for Infectious Disease"/>
            <person name="Wu L."/>
            <person name="Ma J."/>
        </authorList>
    </citation>
    <scope>NUCLEOTIDE SEQUENCE [LARGE SCALE GENOMIC DNA]</scope>
    <source>
        <strain evidence="3">JCM 17705</strain>
    </source>
</reference>
<feature type="domain" description="HTH cro/C1-type" evidence="1">
    <location>
        <begin position="8"/>
        <end position="62"/>
    </location>
</feature>
<dbReference type="CDD" id="cd00093">
    <property type="entry name" value="HTH_XRE"/>
    <property type="match status" value="1"/>
</dbReference>
<accession>A0ABP8GYT4</accession>